<dbReference type="InterPro" id="IPR013735">
    <property type="entry name" value="TF_NusA_N"/>
</dbReference>
<dbReference type="InterPro" id="IPR025249">
    <property type="entry name" value="TF_NusA_KH_1st"/>
</dbReference>
<sequence length="412" mass="45792">MTIYNISHFLDQLAEDREIDLSRVKEVFGETIATIARKTLGRDAEVTVDIDESSGSISVFVVKEVVKKVKFSSGEITLTEARKYNDSAKMGDKINIPVEFETFGRNTILLTKQLLFQKLREAERDAIYTSFEKRVGEIVTGSIRRIENKRMLVTLDRVEGVLPKREQIPGEYFRQGSVIKAYILAVDQKEGILLSRTHPGFLEGLFESEVPEIKEGIIEIKNIVRIPGVRAKVAVASNNPRIDPVGACVGVKGSRVQVVVKEVAGEKIDVIQWSQDPLVYVSRALSGVKILKEDIEKSTKKIQIVVSDEELPIAIGKNGQNAFLSSKLTEYRIDIVSESMSNIASVANLEGLSAGRKTKLLENGFVNAYDIVFYGIPKLLSIKGIGEKLAKKIYEASFAVVKKTKHHIPDKS</sequence>
<accession>A0A235BU04</accession>
<dbReference type="GO" id="GO:0000166">
    <property type="term" value="F:nucleotide binding"/>
    <property type="evidence" value="ECO:0007669"/>
    <property type="project" value="InterPro"/>
</dbReference>
<dbReference type="InterPro" id="IPR036555">
    <property type="entry name" value="NusA_N_sf"/>
</dbReference>
<dbReference type="Pfam" id="PF26594">
    <property type="entry name" value="KH_NusA_2nd"/>
    <property type="match status" value="1"/>
</dbReference>
<keyword evidence="4 7" id="KW-0694">RNA-binding</keyword>
<keyword evidence="6 7" id="KW-0804">Transcription</keyword>
<dbReference type="GO" id="GO:0005829">
    <property type="term" value="C:cytosol"/>
    <property type="evidence" value="ECO:0007669"/>
    <property type="project" value="TreeGrafter"/>
</dbReference>
<comment type="function">
    <text evidence="7">Participates in both transcription termination and antitermination.</text>
</comment>
<dbReference type="SMART" id="SM00316">
    <property type="entry name" value="S1"/>
    <property type="match status" value="1"/>
</dbReference>
<dbReference type="CDD" id="cd02134">
    <property type="entry name" value="KH-II_NusA_rpt1"/>
    <property type="match status" value="1"/>
</dbReference>
<reference evidence="10 11" key="1">
    <citation type="submission" date="2017-07" db="EMBL/GenBank/DDBJ databases">
        <title>Recovery of genomes from metagenomes via a dereplication, aggregation, and scoring strategy.</title>
        <authorList>
            <person name="Sieber C.M."/>
            <person name="Probst A.J."/>
            <person name="Sharrar A."/>
            <person name="Thomas B.C."/>
            <person name="Hess M."/>
            <person name="Tringe S.G."/>
            <person name="Banfield J.F."/>
        </authorList>
    </citation>
    <scope>NUCLEOTIDE SEQUENCE [LARGE SCALE GENOMIC DNA]</scope>
    <source>
        <strain evidence="10">JGI_Cruoil_03_44_89</strain>
    </source>
</reference>
<evidence type="ECO:0000259" key="8">
    <source>
        <dbReference type="PROSITE" id="PS50126"/>
    </source>
</evidence>
<dbReference type="Pfam" id="PF13184">
    <property type="entry name" value="KH_NusA_1st"/>
    <property type="match status" value="1"/>
</dbReference>
<comment type="subunit">
    <text evidence="7">Monomer. Binds directly to the core enzyme of the DNA-dependent RNA polymerase and to nascent RNA.</text>
</comment>
<keyword evidence="5 7" id="KW-0805">Transcription regulation</keyword>
<dbReference type="GO" id="GO:0003700">
    <property type="term" value="F:DNA-binding transcription factor activity"/>
    <property type="evidence" value="ECO:0007669"/>
    <property type="project" value="InterPro"/>
</dbReference>
<organism evidence="10 11">
    <name type="scientific">candidate division WOR-3 bacterium JGI_Cruoil_03_44_89</name>
    <dbReference type="NCBI Taxonomy" id="1973748"/>
    <lineage>
        <taxon>Bacteria</taxon>
        <taxon>Bacteria division WOR-3</taxon>
    </lineage>
</organism>
<dbReference type="EMBL" id="NOZQ01000131">
    <property type="protein sequence ID" value="OYD15310.1"/>
    <property type="molecule type" value="Genomic_DNA"/>
</dbReference>
<evidence type="ECO:0000313" key="9">
    <source>
        <dbReference type="EMBL" id="OYD15310.1"/>
    </source>
</evidence>
<evidence type="ECO:0000256" key="6">
    <source>
        <dbReference type="ARBA" id="ARBA00023163"/>
    </source>
</evidence>
<dbReference type="CDD" id="cd04455">
    <property type="entry name" value="S1_NusA"/>
    <property type="match status" value="1"/>
</dbReference>
<dbReference type="CDD" id="cd22529">
    <property type="entry name" value="KH-II_NusA_rpt2"/>
    <property type="match status" value="1"/>
</dbReference>
<evidence type="ECO:0000256" key="2">
    <source>
        <dbReference type="ARBA" id="ARBA00022490"/>
    </source>
</evidence>
<dbReference type="Gene3D" id="1.10.150.20">
    <property type="entry name" value="5' to 3' exonuclease, C-terminal subdomain"/>
    <property type="match status" value="1"/>
</dbReference>
<evidence type="ECO:0000256" key="5">
    <source>
        <dbReference type="ARBA" id="ARBA00023015"/>
    </source>
</evidence>
<protein>
    <recommendedName>
        <fullName evidence="7">Transcription termination/antitermination protein NusA</fullName>
    </recommendedName>
</protein>
<gene>
    <name evidence="7" type="primary">nusA</name>
    <name evidence="10" type="ORF">CH333_05160</name>
    <name evidence="9" type="ORF">CH333_06075</name>
</gene>
<dbReference type="SUPFAM" id="SSF50249">
    <property type="entry name" value="Nucleic acid-binding proteins"/>
    <property type="match status" value="1"/>
</dbReference>
<dbReference type="InterPro" id="IPR015946">
    <property type="entry name" value="KH_dom-like_a/b"/>
</dbReference>
<dbReference type="PANTHER" id="PTHR22648">
    <property type="entry name" value="TRANSCRIPTION TERMINATION FACTOR NUSA"/>
    <property type="match status" value="1"/>
</dbReference>
<comment type="similarity">
    <text evidence="7">Belongs to the NusA family.</text>
</comment>
<keyword evidence="2 7" id="KW-0963">Cytoplasm</keyword>
<dbReference type="SUPFAM" id="SSF69705">
    <property type="entry name" value="Transcription factor NusA, N-terminal domain"/>
    <property type="match status" value="1"/>
</dbReference>
<evidence type="ECO:0000313" key="10">
    <source>
        <dbReference type="EMBL" id="OYD15682.1"/>
    </source>
</evidence>
<evidence type="ECO:0000256" key="7">
    <source>
        <dbReference type="HAMAP-Rule" id="MF_00945"/>
    </source>
</evidence>
<dbReference type="Pfam" id="PF08529">
    <property type="entry name" value="NusA_N"/>
    <property type="match status" value="1"/>
</dbReference>
<dbReference type="InterPro" id="IPR010995">
    <property type="entry name" value="DNA_repair_Rad51/TF_NusA_a-hlx"/>
</dbReference>
<dbReference type="InterPro" id="IPR003029">
    <property type="entry name" value="S1_domain"/>
</dbReference>
<dbReference type="InterPro" id="IPR009019">
    <property type="entry name" value="KH_sf_prok-type"/>
</dbReference>
<dbReference type="NCBIfam" id="TIGR01953">
    <property type="entry name" value="NusA"/>
    <property type="match status" value="1"/>
</dbReference>
<dbReference type="InterPro" id="IPR010213">
    <property type="entry name" value="TF_NusA"/>
</dbReference>
<evidence type="ECO:0000256" key="3">
    <source>
        <dbReference type="ARBA" id="ARBA00022814"/>
    </source>
</evidence>
<dbReference type="InterPro" id="IPR012340">
    <property type="entry name" value="NA-bd_OB-fold"/>
</dbReference>
<dbReference type="GO" id="GO:0031564">
    <property type="term" value="P:transcription antitermination"/>
    <property type="evidence" value="ECO:0007669"/>
    <property type="project" value="UniProtKB-UniRule"/>
</dbReference>
<dbReference type="FunFam" id="3.30.300.20:FF:000002">
    <property type="entry name" value="Transcription termination/antitermination protein NusA"/>
    <property type="match status" value="1"/>
</dbReference>
<keyword evidence="1 7" id="KW-0806">Transcription termination</keyword>
<evidence type="ECO:0000313" key="11">
    <source>
        <dbReference type="Proteomes" id="UP000215215"/>
    </source>
</evidence>
<dbReference type="HAMAP" id="MF_00945_B">
    <property type="entry name" value="NusA_B"/>
    <property type="match status" value="1"/>
</dbReference>
<dbReference type="InterPro" id="IPR058582">
    <property type="entry name" value="KH_NusA_2nd"/>
</dbReference>
<dbReference type="GO" id="GO:0003723">
    <property type="term" value="F:RNA binding"/>
    <property type="evidence" value="ECO:0007669"/>
    <property type="project" value="UniProtKB-UniRule"/>
</dbReference>
<dbReference type="PANTHER" id="PTHR22648:SF0">
    <property type="entry name" value="TRANSCRIPTION TERMINATION_ANTITERMINATION PROTEIN NUSA"/>
    <property type="match status" value="1"/>
</dbReference>
<comment type="subcellular location">
    <subcellularLocation>
        <location evidence="7">Cytoplasm</location>
    </subcellularLocation>
</comment>
<dbReference type="Proteomes" id="UP000215215">
    <property type="component" value="Unassembled WGS sequence"/>
</dbReference>
<dbReference type="SUPFAM" id="SSF47794">
    <property type="entry name" value="Rad51 N-terminal domain-like"/>
    <property type="match status" value="1"/>
</dbReference>
<dbReference type="GO" id="GO:0003677">
    <property type="term" value="F:DNA binding"/>
    <property type="evidence" value="ECO:0007669"/>
    <property type="project" value="InterPro"/>
</dbReference>
<dbReference type="SMART" id="SM00278">
    <property type="entry name" value="HhH1"/>
    <property type="match status" value="2"/>
</dbReference>
<feature type="domain" description="S1 motif" evidence="8">
    <location>
        <begin position="136"/>
        <end position="197"/>
    </location>
</feature>
<name>A0A235BU04_UNCW3</name>
<dbReference type="InterPro" id="IPR030842">
    <property type="entry name" value="TF_NusA_bacterial"/>
</dbReference>
<dbReference type="EMBL" id="NOZQ01000107">
    <property type="protein sequence ID" value="OYD15682.1"/>
    <property type="molecule type" value="Genomic_DNA"/>
</dbReference>
<comment type="caution">
    <text evidence="10">The sequence shown here is derived from an EMBL/GenBank/DDBJ whole genome shotgun (WGS) entry which is preliminary data.</text>
</comment>
<dbReference type="Gene3D" id="2.40.50.140">
    <property type="entry name" value="Nucleic acid-binding proteins"/>
    <property type="match status" value="1"/>
</dbReference>
<dbReference type="GO" id="GO:0006353">
    <property type="term" value="P:DNA-templated transcription termination"/>
    <property type="evidence" value="ECO:0007669"/>
    <property type="project" value="UniProtKB-UniRule"/>
</dbReference>
<dbReference type="GO" id="GO:0006281">
    <property type="term" value="P:DNA repair"/>
    <property type="evidence" value="ECO:0007669"/>
    <property type="project" value="InterPro"/>
</dbReference>
<keyword evidence="3 7" id="KW-0889">Transcription antitermination</keyword>
<dbReference type="Gene3D" id="3.30.1480.10">
    <property type="entry name" value="NusA, N-terminal domain"/>
    <property type="match status" value="1"/>
</dbReference>
<dbReference type="InterPro" id="IPR003583">
    <property type="entry name" value="Hlx-hairpin-Hlx_DNA-bd_motif"/>
</dbReference>
<dbReference type="Gene3D" id="3.30.300.20">
    <property type="match status" value="2"/>
</dbReference>
<dbReference type="PROSITE" id="PS50126">
    <property type="entry name" value="S1"/>
    <property type="match status" value="1"/>
</dbReference>
<evidence type="ECO:0000256" key="1">
    <source>
        <dbReference type="ARBA" id="ARBA00022472"/>
    </source>
</evidence>
<proteinExistence type="inferred from homology"/>
<dbReference type="SUPFAM" id="SSF54814">
    <property type="entry name" value="Prokaryotic type KH domain (KH-domain type II)"/>
    <property type="match status" value="2"/>
</dbReference>
<dbReference type="AlphaFoldDB" id="A0A235BU04"/>
<evidence type="ECO:0000256" key="4">
    <source>
        <dbReference type="ARBA" id="ARBA00022884"/>
    </source>
</evidence>